<keyword evidence="8 12" id="KW-0256">Endoplasmic reticulum</keyword>
<evidence type="ECO:0000259" key="13">
    <source>
        <dbReference type="Pfam" id="PF05817"/>
    </source>
</evidence>
<evidence type="ECO:0000256" key="2">
    <source>
        <dbReference type="ARBA" id="ARBA00004477"/>
    </source>
</evidence>
<keyword evidence="6 12" id="KW-0812">Transmembrane</keyword>
<comment type="subcellular location">
    <subcellularLocation>
        <location evidence="2 12">Endoplasmic reticulum membrane</location>
        <topology evidence="2 12">Multi-pass membrane protein</topology>
    </subcellularLocation>
</comment>
<name>A0A6P9A609_THRPL</name>
<keyword evidence="9 12" id="KW-1133">Transmembrane helix</keyword>
<evidence type="ECO:0000256" key="9">
    <source>
        <dbReference type="ARBA" id="ARBA00022989"/>
    </source>
</evidence>
<evidence type="ECO:0000256" key="1">
    <source>
        <dbReference type="ARBA" id="ARBA00002791"/>
    </source>
</evidence>
<feature type="chain" id="PRO_5028518461" description="Dolichyl-diphosphooligosaccharide--protein glycosyltransferase subunit 2" evidence="12">
    <location>
        <begin position="19"/>
        <end position="639"/>
    </location>
</feature>
<keyword evidence="10 12" id="KW-0472">Membrane</keyword>
<dbReference type="InterPro" id="IPR056790">
    <property type="entry name" value="Ribophorin_II_C"/>
</dbReference>
<accession>A0A6P9A609</accession>
<feature type="transmembrane region" description="Helical" evidence="12">
    <location>
        <begin position="610"/>
        <end position="630"/>
    </location>
</feature>
<comment type="similarity">
    <text evidence="4 12">Belongs to the SWP1 family.</text>
</comment>
<dbReference type="UniPathway" id="UPA00378"/>
<keyword evidence="17" id="KW-1185">Reference proteome</keyword>
<dbReference type="AlphaFoldDB" id="A0A6P9A609"/>
<dbReference type="GO" id="GO:0008250">
    <property type="term" value="C:oligosaccharyltransferase complex"/>
    <property type="evidence" value="ECO:0007669"/>
    <property type="project" value="UniProtKB-UniRule"/>
</dbReference>
<dbReference type="InterPro" id="IPR008814">
    <property type="entry name" value="Swp1"/>
</dbReference>
<proteinExistence type="inferred from homology"/>
<evidence type="ECO:0000259" key="14">
    <source>
        <dbReference type="Pfam" id="PF23860"/>
    </source>
</evidence>
<dbReference type="FunCoup" id="A0A6P9A609">
    <property type="interactions" value="2110"/>
</dbReference>
<evidence type="ECO:0000256" key="8">
    <source>
        <dbReference type="ARBA" id="ARBA00022824"/>
    </source>
</evidence>
<dbReference type="Pfam" id="PF05817">
    <property type="entry name" value="Ribophorin_II"/>
    <property type="match status" value="1"/>
</dbReference>
<evidence type="ECO:0000256" key="6">
    <source>
        <dbReference type="ARBA" id="ARBA00022692"/>
    </source>
</evidence>
<evidence type="ECO:0000256" key="10">
    <source>
        <dbReference type="ARBA" id="ARBA00023136"/>
    </source>
</evidence>
<dbReference type="InParanoid" id="A0A6P9A609"/>
<dbReference type="CTD" id="37029"/>
<reference evidence="18" key="1">
    <citation type="submission" date="2025-08" db="UniProtKB">
        <authorList>
            <consortium name="RefSeq"/>
        </authorList>
    </citation>
    <scope>IDENTIFICATION</scope>
    <source>
        <tissue evidence="18">Total insect</tissue>
    </source>
</reference>
<feature type="transmembrane region" description="Helical" evidence="12">
    <location>
        <begin position="582"/>
        <end position="604"/>
    </location>
</feature>
<evidence type="ECO:0000256" key="7">
    <source>
        <dbReference type="ARBA" id="ARBA00022729"/>
    </source>
</evidence>
<evidence type="ECO:0000259" key="16">
    <source>
        <dbReference type="Pfam" id="PF25147"/>
    </source>
</evidence>
<feature type="domain" description="Ribophorin II C-terminal" evidence="16">
    <location>
        <begin position="539"/>
        <end position="636"/>
    </location>
</feature>
<dbReference type="Pfam" id="PF23861">
    <property type="entry name" value="Ribophorin_II_2nd"/>
    <property type="match status" value="1"/>
</dbReference>
<evidence type="ECO:0000256" key="12">
    <source>
        <dbReference type="RuleBase" id="RU366029"/>
    </source>
</evidence>
<evidence type="ECO:0000256" key="3">
    <source>
        <dbReference type="ARBA" id="ARBA00004922"/>
    </source>
</evidence>
<organism evidence="18">
    <name type="scientific">Thrips palmi</name>
    <name type="common">Melon thrips</name>
    <dbReference type="NCBI Taxonomy" id="161013"/>
    <lineage>
        <taxon>Eukaryota</taxon>
        <taxon>Metazoa</taxon>
        <taxon>Ecdysozoa</taxon>
        <taxon>Arthropoda</taxon>
        <taxon>Hexapoda</taxon>
        <taxon>Insecta</taxon>
        <taxon>Pterygota</taxon>
        <taxon>Neoptera</taxon>
        <taxon>Paraneoptera</taxon>
        <taxon>Thysanoptera</taxon>
        <taxon>Terebrantia</taxon>
        <taxon>Thripoidea</taxon>
        <taxon>Thripidae</taxon>
        <taxon>Thrips</taxon>
    </lineage>
</organism>
<dbReference type="Pfam" id="PF25147">
    <property type="entry name" value="Ribophorin_II_C"/>
    <property type="match status" value="1"/>
</dbReference>
<sequence>MRALFILVALTLAHVSSALPATSSYLTANDRSRLRQVLDGAWVPNDLATVHYGALAYTLLGQAVNKPQEVCKFLGTKTSETNPEVLFHLAGAWQAIGSCGTLQSAGIVKKLNEVASSDASPMSDVYYAVLGLKSLRQRPTDVAKVLKNVQSSLKKDDSALSLGYAFHVAAALGAEGRVIFDRIQDAVAQADEVDGRFLQFEGGLSITALVVSGSFNLATSQNKAPPLNHEQTTKFANYFLSRRSVQTVKGIYSLLDVLSTLSSNKFVLPVSISLEGSSAVSSSNPKILLKVSDVLGKPISTSTVTVTAESAKGGEDSVVILSKKKFEATSDKTVFSLNVFEEKPAPGQYSLTVSASLSQADPRIPSNIVTTVTMKAMCAVTISSFEIGTADADQTTQPKMHKVTYPSKLPSVLEADSQQKVVVRFQLVAAGSNKPLAVHQAFLRLWNDKTKQEIIFNAEKDSSKTYKFDMDIGAKDPDFGYLSGEFHVDLIIGDAIIVNPLMWHVADLKLAAPSSDAREDYTSSHASLFKPKPEIKHMFREPEVRPAAVVSNLFTALVCAPLLILLGLWAKLGINISNFPMSLSAIGFHIGLTSIFGLFVVFWLELNMFATMKYLVGLGALTFLSGNKMLAHIATRPKA</sequence>
<comment type="subunit">
    <text evidence="11">Component of the oligosaccharyltransferase (OST) complex. OST exists in two different complex forms which contain common core subunits RPN1, RPN2, OST48, OST4, DAD1 and TMEM258, either STT3A or STT3B as catalytic subunits, and form-specific accessory subunits. STT3A complex assembly occurs through the formation of 3 subcomplexes. Subcomplex 1 contains RPN1 and TMEM258, subcomplex 2 contains the STT3A-specific subunits STT3A, DC2/OSTC, and KCP2 as well as the core subunit OST4, and subcomplex 3 contains RPN2, DAD1, and OST48. The STT3A complex can form stable complexes with the Sec61 complex or with both the Sec61 and TRAP complexes. Interacts with DDI2. Interacts with TMEM35A/NACHO.</text>
</comment>
<feature type="domain" description="Ribophorin II second" evidence="15">
    <location>
        <begin position="270"/>
        <end position="369"/>
    </location>
</feature>
<evidence type="ECO:0000256" key="5">
    <source>
        <dbReference type="ARBA" id="ARBA00017612"/>
    </source>
</evidence>
<comment type="pathway">
    <text evidence="3 12">Protein modification; protein glycosylation.</text>
</comment>
<comment type="function">
    <text evidence="1 12">Subunit of the oligosaccharyl transferase (OST) complex that catalyzes the initial transfer of a defined glycan (Glc(3)Man(9)GlcNAc(2) in eukaryotes) from the lipid carrier dolichol-pyrophosphate to an asparagine residue within an Asn-X-Ser/Thr consensus motif in nascent polypeptide chains, the first step in protein N-glycosylation. N-glycosylation occurs cotranslationally and the complex associates with the Sec61 complex at the channel-forming translocon complex that mediates protein translocation across the endoplasmic reticulum (ER). All subunits are required for a maximal enzyme activity.</text>
</comment>
<feature type="domain" description="Ribophorin II third" evidence="14">
    <location>
        <begin position="384"/>
        <end position="510"/>
    </location>
</feature>
<evidence type="ECO:0000313" key="18">
    <source>
        <dbReference type="RefSeq" id="XP_034252960.1"/>
    </source>
</evidence>
<dbReference type="GO" id="GO:0006487">
    <property type="term" value="P:protein N-linked glycosylation"/>
    <property type="evidence" value="ECO:0007669"/>
    <property type="project" value="UniProtKB-UniRule"/>
</dbReference>
<evidence type="ECO:0000313" key="17">
    <source>
        <dbReference type="Proteomes" id="UP000515158"/>
    </source>
</evidence>
<dbReference type="PANTHER" id="PTHR12640:SF0">
    <property type="entry name" value="DOLICHYL-DIPHOSPHOOLIGOSACCHARIDE--PROTEIN GLYCOSYLTRANSFERASE SUBUNIT 2"/>
    <property type="match status" value="1"/>
</dbReference>
<gene>
    <name evidence="18" type="primary">LOC117652278</name>
</gene>
<dbReference type="Proteomes" id="UP000515158">
    <property type="component" value="Unplaced"/>
</dbReference>
<protein>
    <recommendedName>
        <fullName evidence="5 12">Dolichyl-diphosphooligosaccharide--protein glycosyltransferase subunit 2</fullName>
    </recommendedName>
    <alternativeName>
        <fullName evidence="12">Ribophorin-2</fullName>
    </alternativeName>
</protein>
<evidence type="ECO:0000256" key="4">
    <source>
        <dbReference type="ARBA" id="ARBA00009038"/>
    </source>
</evidence>
<dbReference type="Pfam" id="PF23860">
    <property type="entry name" value="Ribophorin_II_3rd"/>
    <property type="match status" value="1"/>
</dbReference>
<dbReference type="InterPro" id="IPR055373">
    <property type="entry name" value="Ribophorin_II_N"/>
</dbReference>
<dbReference type="PANTHER" id="PTHR12640">
    <property type="entry name" value="RIBOPHORIN II"/>
    <property type="match status" value="1"/>
</dbReference>
<dbReference type="KEGG" id="tpal:117652278"/>
<feature type="transmembrane region" description="Helical" evidence="12">
    <location>
        <begin position="549"/>
        <end position="570"/>
    </location>
</feature>
<feature type="domain" description="Ribophorin II N-terminal" evidence="13">
    <location>
        <begin position="26"/>
        <end position="262"/>
    </location>
</feature>
<dbReference type="RefSeq" id="XP_034252960.1">
    <property type="nucleotide sequence ID" value="XM_034397069.1"/>
</dbReference>
<feature type="signal peptide" evidence="12">
    <location>
        <begin position="1"/>
        <end position="18"/>
    </location>
</feature>
<dbReference type="GeneID" id="117652278"/>
<dbReference type="InterPro" id="IPR055375">
    <property type="entry name" value="Ribophorin_II_2nd"/>
</dbReference>
<evidence type="ECO:0000256" key="11">
    <source>
        <dbReference type="ARBA" id="ARBA00046750"/>
    </source>
</evidence>
<dbReference type="OrthoDB" id="432292at2759"/>
<evidence type="ECO:0000259" key="15">
    <source>
        <dbReference type="Pfam" id="PF23861"/>
    </source>
</evidence>
<dbReference type="InterPro" id="IPR055374">
    <property type="entry name" value="Ribophorin_II_3rd"/>
</dbReference>
<keyword evidence="7 12" id="KW-0732">Signal</keyword>